<dbReference type="SUPFAM" id="SSF161093">
    <property type="entry name" value="MgtE membrane domain-like"/>
    <property type="match status" value="1"/>
</dbReference>
<feature type="transmembrane region" description="Helical" evidence="9">
    <location>
        <begin position="306"/>
        <end position="326"/>
    </location>
</feature>
<feature type="transmembrane region" description="Helical" evidence="9">
    <location>
        <begin position="409"/>
        <end position="433"/>
    </location>
</feature>
<comment type="subcellular location">
    <subcellularLocation>
        <location evidence="1">Membrane</location>
        <topology evidence="1">Multi-pass membrane protein</topology>
    </subcellularLocation>
</comment>
<dbReference type="InterPro" id="IPR046342">
    <property type="entry name" value="CBS_dom_sf"/>
</dbReference>
<dbReference type="PANTHER" id="PTHR43773:SF1">
    <property type="entry name" value="MAGNESIUM TRANSPORTER MGTE"/>
    <property type="match status" value="1"/>
</dbReference>
<reference evidence="11" key="1">
    <citation type="submission" date="2018-06" db="EMBL/GenBank/DDBJ databases">
        <authorList>
            <person name="Zhirakovskaya E."/>
        </authorList>
    </citation>
    <scope>NUCLEOTIDE SEQUENCE</scope>
</reference>
<dbReference type="AlphaFoldDB" id="A0A3B0TCR5"/>
<dbReference type="InterPro" id="IPR000644">
    <property type="entry name" value="CBS_dom"/>
</dbReference>
<dbReference type="InterPro" id="IPR006668">
    <property type="entry name" value="Mg_transptr_MgtE_intracell_dom"/>
</dbReference>
<feature type="compositionally biased region" description="Basic and acidic residues" evidence="8">
    <location>
        <begin position="7"/>
        <end position="23"/>
    </location>
</feature>
<dbReference type="EMBL" id="UOEO01000047">
    <property type="protein sequence ID" value="VAW16255.1"/>
    <property type="molecule type" value="Genomic_DNA"/>
</dbReference>
<proteinExistence type="inferred from homology"/>
<dbReference type="Pfam" id="PF01769">
    <property type="entry name" value="MgtE"/>
    <property type="match status" value="1"/>
</dbReference>
<feature type="transmembrane region" description="Helical" evidence="9">
    <location>
        <begin position="381"/>
        <end position="403"/>
    </location>
</feature>
<dbReference type="InterPro" id="IPR038076">
    <property type="entry name" value="MgtE_N_sf"/>
</dbReference>
<evidence type="ECO:0000256" key="2">
    <source>
        <dbReference type="ARBA" id="ARBA00009749"/>
    </source>
</evidence>
<dbReference type="Pfam" id="PF03448">
    <property type="entry name" value="MgtE_N"/>
    <property type="match status" value="1"/>
</dbReference>
<evidence type="ECO:0000256" key="5">
    <source>
        <dbReference type="ARBA" id="ARBA00022842"/>
    </source>
</evidence>
<dbReference type="SMART" id="SM00116">
    <property type="entry name" value="CBS"/>
    <property type="match status" value="1"/>
</dbReference>
<keyword evidence="6 9" id="KW-1133">Transmembrane helix</keyword>
<evidence type="ECO:0000256" key="7">
    <source>
        <dbReference type="ARBA" id="ARBA00023136"/>
    </source>
</evidence>
<evidence type="ECO:0000256" key="1">
    <source>
        <dbReference type="ARBA" id="ARBA00004141"/>
    </source>
</evidence>
<dbReference type="CDD" id="cd04606">
    <property type="entry name" value="CBS_pair_Mg_transporter"/>
    <property type="match status" value="1"/>
</dbReference>
<dbReference type="SMART" id="SM00924">
    <property type="entry name" value="MgtE_N"/>
    <property type="match status" value="1"/>
</dbReference>
<evidence type="ECO:0000259" key="10">
    <source>
        <dbReference type="PROSITE" id="PS51371"/>
    </source>
</evidence>
<dbReference type="Gene3D" id="1.10.357.20">
    <property type="entry name" value="SLC41 divalent cation transporters, integral membrane domain"/>
    <property type="match status" value="1"/>
</dbReference>
<name>A0A3B0TCR5_9ZZZZ</name>
<keyword evidence="4 9" id="KW-0812">Transmembrane</keyword>
<evidence type="ECO:0000256" key="8">
    <source>
        <dbReference type="SAM" id="MobiDB-lite"/>
    </source>
</evidence>
<comment type="similarity">
    <text evidence="2">Belongs to the SLC41A transporter family.</text>
</comment>
<evidence type="ECO:0000313" key="11">
    <source>
        <dbReference type="EMBL" id="VAW16255.1"/>
    </source>
</evidence>
<evidence type="ECO:0000256" key="9">
    <source>
        <dbReference type="SAM" id="Phobius"/>
    </source>
</evidence>
<feature type="transmembrane region" description="Helical" evidence="9">
    <location>
        <begin position="332"/>
        <end position="350"/>
    </location>
</feature>
<dbReference type="InterPro" id="IPR006669">
    <property type="entry name" value="MgtE_transporter"/>
</dbReference>
<dbReference type="InterPro" id="IPR036739">
    <property type="entry name" value="SLC41_membr_dom_sf"/>
</dbReference>
<dbReference type="SUPFAM" id="SSF158791">
    <property type="entry name" value="MgtE N-terminal domain-like"/>
    <property type="match status" value="1"/>
</dbReference>
<dbReference type="GO" id="GO:0015095">
    <property type="term" value="F:magnesium ion transmembrane transporter activity"/>
    <property type="evidence" value="ECO:0007669"/>
    <property type="project" value="InterPro"/>
</dbReference>
<keyword evidence="7 9" id="KW-0472">Membrane</keyword>
<evidence type="ECO:0000256" key="6">
    <source>
        <dbReference type="ARBA" id="ARBA00022989"/>
    </source>
</evidence>
<accession>A0A3B0TCR5</accession>
<dbReference type="GO" id="GO:0016020">
    <property type="term" value="C:membrane"/>
    <property type="evidence" value="ECO:0007669"/>
    <property type="project" value="UniProtKB-SubCell"/>
</dbReference>
<keyword evidence="3" id="KW-0813">Transport</keyword>
<organism evidence="11">
    <name type="scientific">hydrothermal vent metagenome</name>
    <dbReference type="NCBI Taxonomy" id="652676"/>
    <lineage>
        <taxon>unclassified sequences</taxon>
        <taxon>metagenomes</taxon>
        <taxon>ecological metagenomes</taxon>
    </lineage>
</organism>
<feature type="domain" description="CBS" evidence="10">
    <location>
        <begin position="225"/>
        <end position="281"/>
    </location>
</feature>
<gene>
    <name evidence="11" type="ORF">MNBD_ALPHA12-1000</name>
</gene>
<protein>
    <submittedName>
        <fullName evidence="11">Mg/Co/Ni transporter MgtE, CBS domain-containing</fullName>
    </submittedName>
</protein>
<dbReference type="Pfam" id="PF00571">
    <property type="entry name" value="CBS"/>
    <property type="match status" value="1"/>
</dbReference>
<feature type="region of interest" description="Disordered" evidence="8">
    <location>
        <begin position="1"/>
        <end position="23"/>
    </location>
</feature>
<dbReference type="PROSITE" id="PS51371">
    <property type="entry name" value="CBS"/>
    <property type="match status" value="1"/>
</dbReference>
<sequence>MNQTQENLEHETRNPRRSSWRDEQGRLDDEWIEELRRLIENKAVEDLADMVEPLHEADVGDVLEALSADERLELVKLLGDRFDYSSLTEVDEAVRVDLIENLPNADVARGVANIENDDAVFILEDIKESERDAILSLVPEFERLSLKRSLDFPEDSAGRRMQSEFIAMPPFWTVGQAIDYMRSSEDLPLEFYQLYVVDPGYKLLGTIPLDKVLRSSRPTPISEIMDDDVIEISANEDQEEAARVFERFDLVEVGVVDESGRLVGVLTIDDIVDVIHEEADEDIRHLAGVGDEEISDGVWASVRSRLTWLLVNLVTAVLASSVIGLFDATLQQMVALAVLMPIVASMGGNAGTQTMTVTVRAISTQELDQFNIRRLIVRETLVGLVNGVIFALITGVVAAIWFTSPALGVVIGIAMIFNMLAAGISGILIPLALNKANVDPAVASSAFVTTVTDVIGFFAFLGLASMWFQLF</sequence>
<dbReference type="Gene3D" id="1.25.60.10">
    <property type="entry name" value="MgtE N-terminal domain-like"/>
    <property type="match status" value="1"/>
</dbReference>
<keyword evidence="5" id="KW-0460">Magnesium</keyword>
<dbReference type="PANTHER" id="PTHR43773">
    <property type="entry name" value="MAGNESIUM TRANSPORTER MGTE"/>
    <property type="match status" value="1"/>
</dbReference>
<evidence type="ECO:0000256" key="4">
    <source>
        <dbReference type="ARBA" id="ARBA00022692"/>
    </source>
</evidence>
<dbReference type="InterPro" id="IPR006667">
    <property type="entry name" value="SLC41_membr_dom"/>
</dbReference>
<evidence type="ECO:0000256" key="3">
    <source>
        <dbReference type="ARBA" id="ARBA00022448"/>
    </source>
</evidence>
<dbReference type="Gene3D" id="3.10.580.10">
    <property type="entry name" value="CBS-domain"/>
    <property type="match status" value="1"/>
</dbReference>
<dbReference type="SUPFAM" id="SSF54631">
    <property type="entry name" value="CBS-domain pair"/>
    <property type="match status" value="1"/>
</dbReference>
<feature type="transmembrane region" description="Helical" evidence="9">
    <location>
        <begin position="445"/>
        <end position="468"/>
    </location>
</feature>
<dbReference type="NCBIfam" id="TIGR00400">
    <property type="entry name" value="mgtE"/>
    <property type="match status" value="1"/>
</dbReference>